<comment type="caution">
    <text evidence="1">The sequence shown here is derived from an EMBL/GenBank/DDBJ whole genome shotgun (WGS) entry which is preliminary data.</text>
</comment>
<sequence length="141" mass="14977">MPDAQARLLCYDTWVDGQAAALKTPGQVAPALAAAAAAAPALVPATVSTAAPAAASFGLEQQARKAEAQEVESEISGLFEGWGPKHVIRFANGQLWQIVDGSSAVLYLKNPKVKVRRGMLGTYVLEFEASNETAKVRRLER</sequence>
<dbReference type="RefSeq" id="WP_273599399.1">
    <property type="nucleotide sequence ID" value="NZ_JAQQXT010000003.1"/>
</dbReference>
<reference evidence="1 2" key="1">
    <citation type="submission" date="2022-10" db="EMBL/GenBank/DDBJ databases">
        <title>Paucibacter sp. hw1 Genome sequencing.</title>
        <authorList>
            <person name="Park S."/>
        </authorList>
    </citation>
    <scope>NUCLEOTIDE SEQUENCE [LARGE SCALE GENOMIC DNA]</scope>
    <source>
        <strain evidence="2">hw1</strain>
    </source>
</reference>
<proteinExistence type="predicted"/>
<dbReference type="Proteomes" id="UP001221189">
    <property type="component" value="Unassembled WGS sequence"/>
</dbReference>
<accession>A0ABT5KAS5</accession>
<gene>
    <name evidence="1" type="ORF">PRZ03_05615</name>
</gene>
<name>A0ABT5KAS5_9BURK</name>
<protein>
    <submittedName>
        <fullName evidence="1">Uncharacterized protein</fullName>
    </submittedName>
</protein>
<keyword evidence="2" id="KW-1185">Reference proteome</keyword>
<evidence type="ECO:0000313" key="2">
    <source>
        <dbReference type="Proteomes" id="UP001221189"/>
    </source>
</evidence>
<dbReference type="EMBL" id="JAQQXT010000003">
    <property type="protein sequence ID" value="MDC8771042.1"/>
    <property type="molecule type" value="Genomic_DNA"/>
</dbReference>
<organism evidence="1 2">
    <name type="scientific">Roseateles albus</name>
    <dbReference type="NCBI Taxonomy" id="2987525"/>
    <lineage>
        <taxon>Bacteria</taxon>
        <taxon>Pseudomonadati</taxon>
        <taxon>Pseudomonadota</taxon>
        <taxon>Betaproteobacteria</taxon>
        <taxon>Burkholderiales</taxon>
        <taxon>Sphaerotilaceae</taxon>
        <taxon>Roseateles</taxon>
    </lineage>
</organism>
<evidence type="ECO:0000313" key="1">
    <source>
        <dbReference type="EMBL" id="MDC8771042.1"/>
    </source>
</evidence>